<dbReference type="SUPFAM" id="SSF52540">
    <property type="entry name" value="P-loop containing nucleoside triphosphate hydrolases"/>
    <property type="match status" value="1"/>
</dbReference>
<evidence type="ECO:0000313" key="2">
    <source>
        <dbReference type="Proteomes" id="UP000288178"/>
    </source>
</evidence>
<keyword evidence="2" id="KW-1185">Reference proteome</keyword>
<reference evidence="1 2" key="1">
    <citation type="submission" date="2019-01" db="EMBL/GenBank/DDBJ databases">
        <authorList>
            <person name="Chen W.-M."/>
        </authorList>
    </citation>
    <scope>NUCLEOTIDE SEQUENCE [LARGE SCALE GENOMIC DNA]</scope>
    <source>
        <strain evidence="1 2">ICH-3</strain>
    </source>
</reference>
<comment type="caution">
    <text evidence="1">The sequence shown here is derived from an EMBL/GenBank/DDBJ whole genome shotgun (WGS) entry which is preliminary data.</text>
</comment>
<name>A0A437JUE3_9BURK</name>
<evidence type="ECO:0000313" key="1">
    <source>
        <dbReference type="EMBL" id="RVT50869.1"/>
    </source>
</evidence>
<dbReference type="RefSeq" id="WP_128198895.1">
    <property type="nucleotide sequence ID" value="NZ_SACT01000004.1"/>
</dbReference>
<dbReference type="Gene3D" id="3.40.50.300">
    <property type="entry name" value="P-loop containing nucleotide triphosphate hydrolases"/>
    <property type="match status" value="1"/>
</dbReference>
<dbReference type="EMBL" id="SACT01000004">
    <property type="protein sequence ID" value="RVT50869.1"/>
    <property type="molecule type" value="Genomic_DNA"/>
</dbReference>
<dbReference type="OrthoDB" id="69313at2"/>
<dbReference type="AlphaFoldDB" id="A0A437JUE3"/>
<accession>A0A437JUE3</accession>
<protein>
    <submittedName>
        <fullName evidence="1">Mobilization protein</fullName>
    </submittedName>
</protein>
<dbReference type="Proteomes" id="UP000288178">
    <property type="component" value="Unassembled WGS sequence"/>
</dbReference>
<organism evidence="1 2">
    <name type="scientific">Rubrivivax albus</name>
    <dbReference type="NCBI Taxonomy" id="2499835"/>
    <lineage>
        <taxon>Bacteria</taxon>
        <taxon>Pseudomonadati</taxon>
        <taxon>Pseudomonadota</taxon>
        <taxon>Betaproteobacteria</taxon>
        <taxon>Burkholderiales</taxon>
        <taxon>Sphaerotilaceae</taxon>
        <taxon>Rubrivivax</taxon>
    </lineage>
</organism>
<dbReference type="InterPro" id="IPR027417">
    <property type="entry name" value="P-loop_NTPase"/>
</dbReference>
<gene>
    <name evidence="1" type="ORF">ENE75_13755</name>
</gene>
<proteinExistence type="predicted"/>
<sequence length="242" mass="27058">MDDVPTLENTTSSQIHLIGGEKGGVGKSMVSRLLAQYFIDHEIPFVGFDTDRSHGSLLRFYGEYSSPALTDSYEALDRIVETAIEQPGRRVLVDLAAQTQEPLVKWMDESGVLDMADLSGIGMHYWHVMDAGRDSVDLLKRLLDRFGQRVRYVLVKNHLRGDDFGILERSGELERALGLGARVVELKKLHDAVVQKIDARNSSFWAARNGGAIDGPSLGLMERQRLKLWMNNVYDAFAKIAP</sequence>